<dbReference type="Pfam" id="PF01047">
    <property type="entry name" value="MarR"/>
    <property type="match status" value="1"/>
</dbReference>
<keyword evidence="6" id="KW-1185">Reference proteome</keyword>
<evidence type="ECO:0000256" key="3">
    <source>
        <dbReference type="ARBA" id="ARBA00023163"/>
    </source>
</evidence>
<gene>
    <name evidence="5" type="ORF">F5544_03110</name>
</gene>
<dbReference type="PROSITE" id="PS01117">
    <property type="entry name" value="HTH_MARR_1"/>
    <property type="match status" value="1"/>
</dbReference>
<dbReference type="Gene3D" id="1.10.10.10">
    <property type="entry name" value="Winged helix-like DNA-binding domain superfamily/Winged helix DNA-binding domain"/>
    <property type="match status" value="1"/>
</dbReference>
<organism evidence="5 6">
    <name type="scientific">Nocardia arthritidis</name>
    <dbReference type="NCBI Taxonomy" id="228602"/>
    <lineage>
        <taxon>Bacteria</taxon>
        <taxon>Bacillati</taxon>
        <taxon>Actinomycetota</taxon>
        <taxon>Actinomycetes</taxon>
        <taxon>Mycobacteriales</taxon>
        <taxon>Nocardiaceae</taxon>
        <taxon>Nocardia</taxon>
    </lineage>
</organism>
<dbReference type="SMART" id="SM00347">
    <property type="entry name" value="HTH_MARR"/>
    <property type="match status" value="1"/>
</dbReference>
<name>A0A6G9Y5Q7_9NOCA</name>
<evidence type="ECO:0000313" key="5">
    <source>
        <dbReference type="EMBL" id="QIS08541.1"/>
    </source>
</evidence>
<dbReference type="SUPFAM" id="SSF46785">
    <property type="entry name" value="Winged helix' DNA-binding domain"/>
    <property type="match status" value="1"/>
</dbReference>
<dbReference type="Proteomes" id="UP000503540">
    <property type="component" value="Chromosome"/>
</dbReference>
<keyword evidence="1" id="KW-0805">Transcription regulation</keyword>
<dbReference type="KEGG" id="nah:F5544_03110"/>
<protein>
    <submittedName>
        <fullName evidence="5">MarR family transcriptional regulator</fullName>
    </submittedName>
</protein>
<dbReference type="PROSITE" id="PS50995">
    <property type="entry name" value="HTH_MARR_2"/>
    <property type="match status" value="1"/>
</dbReference>
<sequence>MLRISIVPSGLSPNADIRYSSLRSSEFQGRREIMTTIVSGYSTLHGALRAAERGWLRHLDAALCARQLTADQWSMLSNLSAESGITMSELAARSQLAPSSATRHADFLAERGLIFRIAAEDDRRRILIGLSKLGVDLVAAVRAEEARAEHELRSRIGARRYTELMRLLDLVSAVD</sequence>
<dbReference type="GO" id="GO:0003677">
    <property type="term" value="F:DNA binding"/>
    <property type="evidence" value="ECO:0007669"/>
    <property type="project" value="UniProtKB-KW"/>
</dbReference>
<dbReference type="EMBL" id="CP046172">
    <property type="protein sequence ID" value="QIS08541.1"/>
    <property type="molecule type" value="Genomic_DNA"/>
</dbReference>
<reference evidence="5 6" key="1">
    <citation type="journal article" date="2019" name="ACS Chem. Biol.">
        <title>Identification and Mobilization of a Cryptic Antibiotic Biosynthesis Gene Locus from a Human-Pathogenic Nocardia Isolate.</title>
        <authorList>
            <person name="Herisse M."/>
            <person name="Ishida K."/>
            <person name="Porter J.L."/>
            <person name="Howden B."/>
            <person name="Hertweck C."/>
            <person name="Stinear T.P."/>
            <person name="Pidot S.J."/>
        </authorList>
    </citation>
    <scope>NUCLEOTIDE SEQUENCE [LARGE SCALE GENOMIC DNA]</scope>
    <source>
        <strain evidence="5 6">AUSMDU00012717</strain>
    </source>
</reference>
<dbReference type="InterPro" id="IPR036390">
    <property type="entry name" value="WH_DNA-bd_sf"/>
</dbReference>
<dbReference type="AlphaFoldDB" id="A0A6G9Y5Q7"/>
<keyword evidence="2" id="KW-0238">DNA-binding</keyword>
<accession>A0A6G9Y5Q7</accession>
<evidence type="ECO:0000259" key="4">
    <source>
        <dbReference type="PROSITE" id="PS50995"/>
    </source>
</evidence>
<proteinExistence type="predicted"/>
<evidence type="ECO:0000256" key="2">
    <source>
        <dbReference type="ARBA" id="ARBA00023125"/>
    </source>
</evidence>
<evidence type="ECO:0000313" key="6">
    <source>
        <dbReference type="Proteomes" id="UP000503540"/>
    </source>
</evidence>
<dbReference type="PANTHER" id="PTHR42756">
    <property type="entry name" value="TRANSCRIPTIONAL REGULATOR, MARR"/>
    <property type="match status" value="1"/>
</dbReference>
<evidence type="ECO:0000256" key="1">
    <source>
        <dbReference type="ARBA" id="ARBA00023015"/>
    </source>
</evidence>
<dbReference type="InterPro" id="IPR036388">
    <property type="entry name" value="WH-like_DNA-bd_sf"/>
</dbReference>
<dbReference type="PANTHER" id="PTHR42756:SF1">
    <property type="entry name" value="TRANSCRIPTIONAL REPRESSOR OF EMRAB OPERON"/>
    <property type="match status" value="1"/>
</dbReference>
<feature type="domain" description="HTH marR-type" evidence="4">
    <location>
        <begin position="41"/>
        <end position="173"/>
    </location>
</feature>
<dbReference type="InterPro" id="IPR000835">
    <property type="entry name" value="HTH_MarR-typ"/>
</dbReference>
<keyword evidence="3" id="KW-0804">Transcription</keyword>
<dbReference type="GO" id="GO:0003700">
    <property type="term" value="F:DNA-binding transcription factor activity"/>
    <property type="evidence" value="ECO:0007669"/>
    <property type="project" value="InterPro"/>
</dbReference>
<dbReference type="InterPro" id="IPR023187">
    <property type="entry name" value="Tscrpt_reg_MarR-type_CS"/>
</dbReference>